<gene>
    <name evidence="5" type="primary">fbiD</name>
    <name evidence="6" type="ORF">FHR84_004432</name>
</gene>
<evidence type="ECO:0000256" key="1">
    <source>
        <dbReference type="ARBA" id="ARBA00022679"/>
    </source>
</evidence>
<feature type="binding site" evidence="5">
    <location>
        <position position="157"/>
    </location>
    <ligand>
        <name>phosphoenolpyruvate</name>
        <dbReference type="ChEBI" id="CHEBI:58702"/>
    </ligand>
</feature>
<dbReference type="RefSeq" id="WP_179537357.1">
    <property type="nucleotide sequence ID" value="NZ_JACBYW010000012.1"/>
</dbReference>
<evidence type="ECO:0000313" key="6">
    <source>
        <dbReference type="EMBL" id="NYH81058.1"/>
    </source>
</evidence>
<keyword evidence="2 5" id="KW-0548">Nucleotidyltransferase</keyword>
<comment type="catalytic activity">
    <reaction evidence="5">
        <text>phosphoenolpyruvate + GTP + H(+) = enolpyruvoyl-2-diphospho-5'-guanosine + diphosphate</text>
        <dbReference type="Rhea" id="RHEA:30519"/>
        <dbReference type="ChEBI" id="CHEBI:15378"/>
        <dbReference type="ChEBI" id="CHEBI:33019"/>
        <dbReference type="ChEBI" id="CHEBI:37565"/>
        <dbReference type="ChEBI" id="CHEBI:58702"/>
        <dbReference type="ChEBI" id="CHEBI:143701"/>
        <dbReference type="EC" id="2.7.7.105"/>
    </reaction>
</comment>
<dbReference type="EMBL" id="JACBYW010000012">
    <property type="protein sequence ID" value="NYH81058.1"/>
    <property type="molecule type" value="Genomic_DNA"/>
</dbReference>
<dbReference type="Gene3D" id="3.90.550.10">
    <property type="entry name" value="Spore Coat Polysaccharide Biosynthesis Protein SpsA, Chain A"/>
    <property type="match status" value="1"/>
</dbReference>
<dbReference type="InterPro" id="IPR002835">
    <property type="entry name" value="CofC"/>
</dbReference>
<organism evidence="6 7">
    <name type="scientific">Actinopolyspora biskrensis</name>
    <dbReference type="NCBI Taxonomy" id="1470178"/>
    <lineage>
        <taxon>Bacteria</taxon>
        <taxon>Bacillati</taxon>
        <taxon>Actinomycetota</taxon>
        <taxon>Actinomycetes</taxon>
        <taxon>Actinopolysporales</taxon>
        <taxon>Actinopolysporaceae</taxon>
        <taxon>Actinopolyspora</taxon>
    </lineage>
</organism>
<protein>
    <recommendedName>
        <fullName evidence="5">Phosphoenolpyruvate guanylyltransferase</fullName>
        <shortName evidence="5">PEP guanylyltransferase</shortName>
        <ecNumber evidence="5">2.7.7.105</ecNumber>
    </recommendedName>
</protein>
<keyword evidence="1 5" id="KW-0808">Transferase</keyword>
<comment type="pathway">
    <text evidence="5">Cofactor biosynthesis; coenzyme F420 biosynthesis.</text>
</comment>
<feature type="binding site" evidence="5">
    <location>
        <position position="160"/>
    </location>
    <ligand>
        <name>phosphoenolpyruvate</name>
        <dbReference type="ChEBI" id="CHEBI:58702"/>
    </ligand>
</feature>
<dbReference type="AlphaFoldDB" id="A0A852Z3A2"/>
<keyword evidence="7" id="KW-1185">Reference proteome</keyword>
<accession>A0A852Z3A2</accession>
<dbReference type="GO" id="GO:0043814">
    <property type="term" value="F:phospholactate guanylyltransferase activity"/>
    <property type="evidence" value="ECO:0007669"/>
    <property type="project" value="InterPro"/>
</dbReference>
<dbReference type="UniPathway" id="UPA00071"/>
<dbReference type="PANTHER" id="PTHR40392:SF1">
    <property type="entry name" value="2-PHOSPHO-L-LACTATE GUANYLYLTRANSFERASE"/>
    <property type="match status" value="1"/>
</dbReference>
<dbReference type="GO" id="GO:0005525">
    <property type="term" value="F:GTP binding"/>
    <property type="evidence" value="ECO:0007669"/>
    <property type="project" value="UniProtKB-KW"/>
</dbReference>
<evidence type="ECO:0000256" key="4">
    <source>
        <dbReference type="ARBA" id="ARBA00023134"/>
    </source>
</evidence>
<dbReference type="GO" id="GO:0052645">
    <property type="term" value="P:F420-0 metabolic process"/>
    <property type="evidence" value="ECO:0007669"/>
    <property type="project" value="UniProtKB-UniRule"/>
</dbReference>
<comment type="similarity">
    <text evidence="5">Belongs to the CofC family.</text>
</comment>
<name>A0A852Z3A2_9ACTN</name>
<evidence type="ECO:0000313" key="7">
    <source>
        <dbReference type="Proteomes" id="UP000548304"/>
    </source>
</evidence>
<dbReference type="HAMAP" id="MF_02114">
    <property type="entry name" value="CofC"/>
    <property type="match status" value="1"/>
</dbReference>
<feature type="binding site" evidence="5">
    <location>
        <position position="141"/>
    </location>
    <ligand>
        <name>phosphoenolpyruvate</name>
        <dbReference type="ChEBI" id="CHEBI:58702"/>
    </ligand>
</feature>
<reference evidence="6 7" key="1">
    <citation type="submission" date="2020-07" db="EMBL/GenBank/DDBJ databases">
        <title>Genomic Encyclopedia of Type Strains, Phase III (KMG-III): the genomes of soil and plant-associated and newly described type strains.</title>
        <authorList>
            <person name="Whitman W."/>
        </authorList>
    </citation>
    <scope>NUCLEOTIDE SEQUENCE [LARGE SCALE GENOMIC DNA]</scope>
    <source>
        <strain evidence="6 7">CECT 8576</strain>
    </source>
</reference>
<evidence type="ECO:0000256" key="3">
    <source>
        <dbReference type="ARBA" id="ARBA00022741"/>
    </source>
</evidence>
<dbReference type="EC" id="2.7.7.105" evidence="5"/>
<dbReference type="Proteomes" id="UP000548304">
    <property type="component" value="Unassembled WGS sequence"/>
</dbReference>
<dbReference type="InterPro" id="IPR029044">
    <property type="entry name" value="Nucleotide-diphossugar_trans"/>
</dbReference>
<dbReference type="SUPFAM" id="SSF53448">
    <property type="entry name" value="Nucleotide-diphospho-sugar transferases"/>
    <property type="match status" value="1"/>
</dbReference>
<proteinExistence type="inferred from homology"/>
<comment type="caution">
    <text evidence="6">The sequence shown here is derived from an EMBL/GenBank/DDBJ whole genome shotgun (WGS) entry which is preliminary data.</text>
</comment>
<dbReference type="PANTHER" id="PTHR40392">
    <property type="entry name" value="2-PHOSPHO-L-LACTATE GUANYLYLTRANSFERASE"/>
    <property type="match status" value="1"/>
</dbReference>
<dbReference type="NCBIfam" id="TIGR03552">
    <property type="entry name" value="F420_cofC"/>
    <property type="match status" value="1"/>
</dbReference>
<keyword evidence="3 5" id="KW-0547">Nucleotide-binding</keyword>
<keyword evidence="4 5" id="KW-0342">GTP-binding</keyword>
<comment type="function">
    <text evidence="5">Guanylyltransferase that catalyzes the activation of phosphoenolpyruvate (PEP) as enolpyruvoyl-2-diphospho-5'-guanosine, via the condensation of PEP with GTP. It is involved in the biosynthesis of coenzyme F420, a hydride carrier cofactor.</text>
</comment>
<dbReference type="Pfam" id="PF01983">
    <property type="entry name" value="CofC"/>
    <property type="match status" value="1"/>
</dbReference>
<evidence type="ECO:0000256" key="5">
    <source>
        <dbReference type="HAMAP-Rule" id="MF_02114"/>
    </source>
</evidence>
<evidence type="ECO:0000256" key="2">
    <source>
        <dbReference type="ARBA" id="ARBA00022695"/>
    </source>
</evidence>
<sequence length="218" mass="22915">MTPGVQLLVPIKPLHLAKTRLRGVSEPEERHSELVAALASDTVVAAISATHAVEVVVVTSDAELAARFRGRGVEVLDDSPVAGLNAALRYGDQVLRRRNPEARVGALQADLPALRPADLDTAISEAGTDRAFCSDGQGTGTTLLLARRGSALRPEFGPESARAHRNGGARELRAPLESLRRDVDLPADLEAAAALGLGAHTSTHVREAESPESVRGPV</sequence>